<evidence type="ECO:0000313" key="9">
    <source>
        <dbReference type="Proteomes" id="UP000504640"/>
    </source>
</evidence>
<feature type="domain" description="SAM" evidence="8">
    <location>
        <begin position="699"/>
        <end position="762"/>
    </location>
</feature>
<dbReference type="GeneID" id="116555214"/>
<dbReference type="InterPro" id="IPR058914">
    <property type="entry name" value="LIPB1/2_CC"/>
</dbReference>
<keyword evidence="4 6" id="KW-0175">Coiled coil</keyword>
<dbReference type="SUPFAM" id="SSF144266">
    <property type="entry name" value="MPN010-like"/>
    <property type="match status" value="1"/>
</dbReference>
<dbReference type="CDD" id="cd09569">
    <property type="entry name" value="SAM_liprin-beta1_2_repeat3"/>
    <property type="match status" value="1"/>
</dbReference>
<feature type="region of interest" description="Disordered" evidence="7">
    <location>
        <begin position="580"/>
        <end position="614"/>
    </location>
</feature>
<keyword evidence="2" id="KW-0597">Phosphoprotein</keyword>
<feature type="compositionally biased region" description="Basic and acidic residues" evidence="7">
    <location>
        <begin position="526"/>
        <end position="536"/>
    </location>
</feature>
<evidence type="ECO:0000256" key="2">
    <source>
        <dbReference type="ARBA" id="ARBA00022553"/>
    </source>
</evidence>
<feature type="region of interest" description="Disordered" evidence="7">
    <location>
        <begin position="503"/>
        <end position="566"/>
    </location>
</feature>
<keyword evidence="9" id="KW-1185">Reference proteome</keyword>
<feature type="coiled-coil region" evidence="6">
    <location>
        <begin position="99"/>
        <end position="308"/>
    </location>
</feature>
<feature type="compositionally biased region" description="Polar residues" evidence="7">
    <location>
        <begin position="544"/>
        <end position="553"/>
    </location>
</feature>
<evidence type="ECO:0000256" key="5">
    <source>
        <dbReference type="ARBA" id="ARBA00060046"/>
    </source>
</evidence>
<dbReference type="PROSITE" id="PS50105">
    <property type="entry name" value="SAM_DOMAIN"/>
    <property type="match status" value="2"/>
</dbReference>
<dbReference type="Pfam" id="PF00536">
    <property type="entry name" value="SAM_1"/>
    <property type="match status" value="2"/>
</dbReference>
<dbReference type="FunFam" id="1.10.150.50:FF:000017">
    <property type="entry name" value="Liprin-beta-1 isoform 1"/>
    <property type="match status" value="1"/>
</dbReference>
<dbReference type="InterPro" id="IPR037618">
    <property type="entry name" value="LIPB1/2_SAM_2nd"/>
</dbReference>
<evidence type="ECO:0000256" key="4">
    <source>
        <dbReference type="ARBA" id="ARBA00023054"/>
    </source>
</evidence>
<proteinExistence type="inferred from homology"/>
<dbReference type="GO" id="GO:0007528">
    <property type="term" value="P:neuromuscular junction development"/>
    <property type="evidence" value="ECO:0007669"/>
    <property type="project" value="TreeGrafter"/>
</dbReference>
<dbReference type="SMART" id="SM00454">
    <property type="entry name" value="SAM"/>
    <property type="match status" value="3"/>
</dbReference>
<feature type="compositionally biased region" description="Basic and acidic residues" evidence="7">
    <location>
        <begin position="439"/>
        <end position="461"/>
    </location>
</feature>
<feature type="region of interest" description="Disordered" evidence="7">
    <location>
        <begin position="428"/>
        <end position="491"/>
    </location>
</feature>
<feature type="region of interest" description="Disordered" evidence="7">
    <location>
        <begin position="340"/>
        <end position="365"/>
    </location>
</feature>
<evidence type="ECO:0000256" key="7">
    <source>
        <dbReference type="SAM" id="MobiDB-lite"/>
    </source>
</evidence>
<dbReference type="PANTHER" id="PTHR12587">
    <property type="entry name" value="LAR INTERACTING PROTEIN LIP -RELATED PROTEIN"/>
    <property type="match status" value="1"/>
</dbReference>
<feature type="compositionally biased region" description="Low complexity" evidence="7">
    <location>
        <begin position="428"/>
        <end position="438"/>
    </location>
</feature>
<dbReference type="Pfam" id="PF07647">
    <property type="entry name" value="SAM_2"/>
    <property type="match status" value="1"/>
</dbReference>
<comment type="function">
    <text evidence="5">May regulate the disassembly of focal adhesions. Did not bind receptor-like tyrosine phosphatases type 2A.</text>
</comment>
<evidence type="ECO:0000259" key="8">
    <source>
        <dbReference type="PROSITE" id="PS50105"/>
    </source>
</evidence>
<evidence type="ECO:0000313" key="10">
    <source>
        <dbReference type="RefSeq" id="XP_032139685.1"/>
    </source>
</evidence>
<dbReference type="InterPro" id="IPR029515">
    <property type="entry name" value="Liprin"/>
</dbReference>
<comment type="similarity">
    <text evidence="1">Belongs to the liprin family. Liprin-beta subfamily.</text>
</comment>
<dbReference type="AlphaFoldDB" id="A0A6J3IBU3"/>
<sequence>MMSDASDMLAAALEQMDGIIAGSKALEYSNGIFDCQSPTSPFMGSLRALHLVEDLRGLLEMMETDEKEGLRCQIPDSTAETLIEWLQSQMTNGHLPGNGDVYQERLARLENDKESLVLQVSVLTDQVEAQGEKIRDLEVCLEEHREKLNATEEMLQQELLSRTSLETQKLDLMAEISNLKLKLTAVEKDRLDYEDKFRDTEGLIQEINDLRLKVNEMGSEKLQYEKKLESTKDELASLKEQLEEKESEVKRLQEKLGCKMKGEGIEIVDRDVEVQKMKKAVESLMAANEEKDRKIEDLRQCLNRYKKMQDTVVLAQGKDGEYEDLLNSSSLSTLLDAQGFSDLEKSPSPTPVTGSPSRDPFNTSVPEEFHSTVLQVSIPSLLPATISMETSEKSKLTPKPETSFEENDGKMILGATVDTQLRDSLLTSSLQKSSSLGNLKKETSDGEKESIQKTSEDRAPAESRPSGTLPPRPPGQVTSVDDNPFGTRKVRSSFGRGFFKIKSNKRTASAPNLDRKRSASAPTLAETEKETAEHLDLAGASSPPKDSQGNSPFQIPPPSPDSKKKSRGIMKLFGKLRRSQSTTFNPDDISESEFKRGGTRATAGPRLGWSRDLGQSNSDLDMPFAKWTKEQVCNWLMEQGLGSYLNSGKQWIASGQTLLQASQQDLEKELGIKHSLHRKKLQLALQALGSEEETNHGKLDFNWVTRWLDDIGLPQYKTQFDEGRVDGRMLHYMTVDDLLSLKVVSVLHHLSIKRAIQVLRINNFEPNCLRRRPSDENSITPSEVQKWTNHRVMEWLRSVDLAEYAPNLRGSGVHGGLMVLEPRFNVETMAQLLNIPPNKTLLRRHLATHFNLLIGAEAQHQKRDAMELPDYVLLTATAKVKPKKLAFSNFGNLRKKKQEDGEEYVCPMELGQASGSASKKGFKAGLDMRLYDEDDLDRLEQMEDSEGTVRQIGAFSEGINNLTHMLKEDDMFKDFAARSPSASITDEDSNV</sequence>
<dbReference type="CDD" id="cd09563">
    <property type="entry name" value="SAM_liprin-beta1_2_repeat1"/>
    <property type="match status" value="1"/>
</dbReference>
<dbReference type="CTD" id="8496"/>
<dbReference type="GO" id="GO:0048786">
    <property type="term" value="C:presynaptic active zone"/>
    <property type="evidence" value="ECO:0007669"/>
    <property type="project" value="TreeGrafter"/>
</dbReference>
<dbReference type="Gene3D" id="1.10.150.50">
    <property type="entry name" value="Transcription Factor, Ets-1"/>
    <property type="match status" value="3"/>
</dbReference>
<evidence type="ECO:0000256" key="1">
    <source>
        <dbReference type="ARBA" id="ARBA00007547"/>
    </source>
</evidence>
<dbReference type="InterPro" id="IPR001660">
    <property type="entry name" value="SAM"/>
</dbReference>
<protein>
    <submittedName>
        <fullName evidence="10">Liprin-beta-1 isoform X15</fullName>
    </submittedName>
</protein>
<gene>
    <name evidence="10" type="primary">PPFIBP1</name>
</gene>
<feature type="domain" description="SAM" evidence="8">
    <location>
        <begin position="627"/>
        <end position="691"/>
    </location>
</feature>
<dbReference type="InterPro" id="IPR037617">
    <property type="entry name" value="LIPB1/2_SAM_1"/>
</dbReference>
<accession>A0A6J3IBU3</accession>
<organism evidence="9 10">
    <name type="scientific">Sapajus apella</name>
    <name type="common">Brown-capped capuchin</name>
    <name type="synonym">Cebus apella</name>
    <dbReference type="NCBI Taxonomy" id="9515"/>
    <lineage>
        <taxon>Eukaryota</taxon>
        <taxon>Metazoa</taxon>
        <taxon>Chordata</taxon>
        <taxon>Craniata</taxon>
        <taxon>Vertebrata</taxon>
        <taxon>Euteleostomi</taxon>
        <taxon>Mammalia</taxon>
        <taxon>Eutheria</taxon>
        <taxon>Euarchontoglires</taxon>
        <taxon>Primates</taxon>
        <taxon>Haplorrhini</taxon>
        <taxon>Platyrrhini</taxon>
        <taxon>Cebidae</taxon>
        <taxon>Cebinae</taxon>
        <taxon>Sapajus</taxon>
    </lineage>
</organism>
<dbReference type="CDD" id="cd09566">
    <property type="entry name" value="SAM_liprin-beta1_2_repeat2"/>
    <property type="match status" value="1"/>
</dbReference>
<keyword evidence="3" id="KW-0677">Repeat</keyword>
<dbReference type="FunFam" id="1.10.150.50:FF:000007">
    <property type="entry name" value="Liprin-beta-1 isoform 1"/>
    <property type="match status" value="1"/>
</dbReference>
<dbReference type="SUPFAM" id="SSF47769">
    <property type="entry name" value="SAM/Pointed domain"/>
    <property type="match status" value="3"/>
</dbReference>
<reference evidence="10" key="1">
    <citation type="submission" date="2025-08" db="UniProtKB">
        <authorList>
            <consortium name="RefSeq"/>
        </authorList>
    </citation>
    <scope>IDENTIFICATION</scope>
    <source>
        <tissue evidence="10">Blood</tissue>
    </source>
</reference>
<dbReference type="GO" id="GO:0005829">
    <property type="term" value="C:cytosol"/>
    <property type="evidence" value="ECO:0007669"/>
    <property type="project" value="UniProtKB-ARBA"/>
</dbReference>
<dbReference type="RefSeq" id="XP_032139685.1">
    <property type="nucleotide sequence ID" value="XM_032283794.1"/>
</dbReference>
<dbReference type="PANTHER" id="PTHR12587:SF16">
    <property type="entry name" value="LIPRIN-BETA-1"/>
    <property type="match status" value="1"/>
</dbReference>
<evidence type="ECO:0000256" key="3">
    <source>
        <dbReference type="ARBA" id="ARBA00022737"/>
    </source>
</evidence>
<name>A0A6J3IBU3_SAPAP</name>
<dbReference type="FunFam" id="1.10.150.50:FF:000005">
    <property type="entry name" value="Liprin-beta-1 isoform 1"/>
    <property type="match status" value="1"/>
</dbReference>
<dbReference type="InterPro" id="IPR037619">
    <property type="entry name" value="LIPB1/2_SAM_3rd"/>
</dbReference>
<feature type="region of interest" description="Disordered" evidence="7">
    <location>
        <begin position="389"/>
        <end position="409"/>
    </location>
</feature>
<dbReference type="Proteomes" id="UP000504640">
    <property type="component" value="Unplaced"/>
</dbReference>
<evidence type="ECO:0000256" key="6">
    <source>
        <dbReference type="SAM" id="Coils"/>
    </source>
</evidence>
<dbReference type="InterPro" id="IPR013761">
    <property type="entry name" value="SAM/pointed_sf"/>
</dbReference>
<dbReference type="Pfam" id="PF26022">
    <property type="entry name" value="CC_Liprin_beta"/>
    <property type="match status" value="1"/>
</dbReference>